<dbReference type="GO" id="GO:0006744">
    <property type="term" value="P:ubiquinone biosynthetic process"/>
    <property type="evidence" value="ECO:0007669"/>
    <property type="project" value="UniProtKB-KW"/>
</dbReference>
<protein>
    <submittedName>
        <fullName evidence="4">Chorismate pyruvate-lyase</fullName>
        <ecNumber evidence="4">4.1.3.40</ecNumber>
    </submittedName>
</protein>
<gene>
    <name evidence="4" type="primary">ubiC</name>
    <name evidence="4" type="ORF">A1019T_01204</name>
</gene>
<keyword evidence="3 4" id="KW-0456">Lyase</keyword>
<dbReference type="PANTHER" id="PTHR38683:SF1">
    <property type="entry name" value="CHORISMATE PYRUVATE-LYASE"/>
    <property type="match status" value="1"/>
</dbReference>
<dbReference type="RefSeq" id="WP_077448628.1">
    <property type="nucleotide sequence ID" value="NZ_FUGD01000076.1"/>
</dbReference>
<organism evidence="4 5">
    <name type="scientific">Psychrobacter pasteurii</name>
    <dbReference type="NCBI Taxonomy" id="1945520"/>
    <lineage>
        <taxon>Bacteria</taxon>
        <taxon>Pseudomonadati</taxon>
        <taxon>Pseudomonadota</taxon>
        <taxon>Gammaproteobacteria</taxon>
        <taxon>Moraxellales</taxon>
        <taxon>Moraxellaceae</taxon>
        <taxon>Psychrobacter</taxon>
    </lineage>
</organism>
<keyword evidence="2" id="KW-0831">Ubiquinone biosynthesis</keyword>
<proteinExistence type="predicted"/>
<name>A0A1R4EFH7_9GAMM</name>
<dbReference type="SUPFAM" id="SSF64288">
    <property type="entry name" value="Chorismate lyase-like"/>
    <property type="match status" value="1"/>
</dbReference>
<dbReference type="InterPro" id="IPR028978">
    <property type="entry name" value="Chorismate_lyase_/UTRA_dom_sf"/>
</dbReference>
<evidence type="ECO:0000256" key="2">
    <source>
        <dbReference type="ARBA" id="ARBA00022688"/>
    </source>
</evidence>
<dbReference type="AlphaFoldDB" id="A0A1R4EFH7"/>
<dbReference type="EC" id="4.1.3.40" evidence="4"/>
<dbReference type="PANTHER" id="PTHR38683">
    <property type="entry name" value="CHORISMATE PYRUVATE-LYASE"/>
    <property type="match status" value="1"/>
</dbReference>
<reference evidence="5" key="1">
    <citation type="submission" date="2017-02" db="EMBL/GenBank/DDBJ databases">
        <authorList>
            <person name="Mornico D."/>
        </authorList>
    </citation>
    <scope>NUCLEOTIDE SEQUENCE [LARGE SCALE GENOMIC DNA]</scope>
</reference>
<keyword evidence="4" id="KW-0670">Pyruvate</keyword>
<dbReference type="OrthoDB" id="9789493at2"/>
<evidence type="ECO:0000313" key="4">
    <source>
        <dbReference type="EMBL" id="SJM37232.1"/>
    </source>
</evidence>
<keyword evidence="5" id="KW-1185">Reference proteome</keyword>
<dbReference type="EMBL" id="FUGD01000076">
    <property type="protein sequence ID" value="SJM37232.1"/>
    <property type="molecule type" value="Genomic_DNA"/>
</dbReference>
<dbReference type="Gene3D" id="3.40.1410.10">
    <property type="entry name" value="Chorismate lyase-like"/>
    <property type="match status" value="1"/>
</dbReference>
<evidence type="ECO:0000256" key="1">
    <source>
        <dbReference type="ARBA" id="ARBA00022490"/>
    </source>
</evidence>
<accession>A0A1R4EFH7</accession>
<dbReference type="Proteomes" id="UP000188169">
    <property type="component" value="Unassembled WGS sequence"/>
</dbReference>
<dbReference type="GO" id="GO:0008813">
    <property type="term" value="F:chorismate lyase activity"/>
    <property type="evidence" value="ECO:0007669"/>
    <property type="project" value="UniProtKB-EC"/>
</dbReference>
<evidence type="ECO:0000313" key="5">
    <source>
        <dbReference type="Proteomes" id="UP000188169"/>
    </source>
</evidence>
<evidence type="ECO:0000256" key="3">
    <source>
        <dbReference type="ARBA" id="ARBA00023239"/>
    </source>
</evidence>
<dbReference type="InterPro" id="IPR007440">
    <property type="entry name" value="Chorismate--pyruvate_lyase"/>
</dbReference>
<dbReference type="Pfam" id="PF04345">
    <property type="entry name" value="Chor_lyase"/>
    <property type="match status" value="1"/>
</dbReference>
<keyword evidence="1" id="KW-0963">Cytoplasm</keyword>
<sequence>MSISAEALYWLTSDGSLTALLEAKAGQSLKVEPTFEGYRALTLAQKKQMGYQGAQLNRPVMAWVRESLLYGNSEKPWVAAQSIFPLISLKGEAKRLQYLRGTPIGYVLFKRQNCLPNSRVIESTDLGWRRSTLYNWYNRDLLISETFLADFFTEAS</sequence>
<dbReference type="GO" id="GO:0005829">
    <property type="term" value="C:cytosol"/>
    <property type="evidence" value="ECO:0007669"/>
    <property type="project" value="TreeGrafter"/>
</dbReference>
<dbReference type="STRING" id="1945520.A1019T_01204"/>